<dbReference type="AlphaFoldDB" id="A0A915JBB0"/>
<dbReference type="WBParaSite" id="nRc.2.0.1.t23442-RA">
    <property type="protein sequence ID" value="nRc.2.0.1.t23442-RA"/>
    <property type="gene ID" value="nRc.2.0.1.g23442"/>
</dbReference>
<evidence type="ECO:0000256" key="1">
    <source>
        <dbReference type="SAM" id="MobiDB-lite"/>
    </source>
</evidence>
<sequence>MKTTYAVYPNHQFPAPWEQHIHYDAVPAPYLTTPTDSLRASSQSSELQLALPALPPPNAASTPALETRANNHLTSTANIVIPSKGQFVIQTDTSMTAIGAILYQEHENDQWDNACADFLSRKDDPDKVPIPNTENLNPKIFRENFHPAGATMATDLTVPELRPAAASPPAEIDTEINANGQRRQTPTNLLRRRPTFVPPT</sequence>
<dbReference type="Proteomes" id="UP000887565">
    <property type="component" value="Unplaced"/>
</dbReference>
<protein>
    <submittedName>
        <fullName evidence="3">Reverse transcriptase/retrotransposon-derived protein RNase H-like domain-containing protein</fullName>
    </submittedName>
</protein>
<accession>A0A915JBB0</accession>
<evidence type="ECO:0000313" key="2">
    <source>
        <dbReference type="Proteomes" id="UP000887565"/>
    </source>
</evidence>
<proteinExistence type="predicted"/>
<keyword evidence="2" id="KW-1185">Reference proteome</keyword>
<name>A0A915JBB0_ROMCU</name>
<feature type="region of interest" description="Disordered" evidence="1">
    <location>
        <begin position="164"/>
        <end position="200"/>
    </location>
</feature>
<feature type="compositionally biased region" description="Polar residues" evidence="1">
    <location>
        <begin position="176"/>
        <end position="188"/>
    </location>
</feature>
<reference evidence="3" key="1">
    <citation type="submission" date="2022-11" db="UniProtKB">
        <authorList>
            <consortium name="WormBaseParasite"/>
        </authorList>
    </citation>
    <scope>IDENTIFICATION</scope>
</reference>
<organism evidence="2 3">
    <name type="scientific">Romanomermis culicivorax</name>
    <name type="common">Nematode worm</name>
    <dbReference type="NCBI Taxonomy" id="13658"/>
    <lineage>
        <taxon>Eukaryota</taxon>
        <taxon>Metazoa</taxon>
        <taxon>Ecdysozoa</taxon>
        <taxon>Nematoda</taxon>
        <taxon>Enoplea</taxon>
        <taxon>Dorylaimia</taxon>
        <taxon>Mermithida</taxon>
        <taxon>Mermithoidea</taxon>
        <taxon>Mermithidae</taxon>
        <taxon>Romanomermis</taxon>
    </lineage>
</organism>
<evidence type="ECO:0000313" key="3">
    <source>
        <dbReference type="WBParaSite" id="nRc.2.0.1.t23442-RA"/>
    </source>
</evidence>